<keyword evidence="8 12" id="KW-0808">Transferase</keyword>
<dbReference type="AlphaFoldDB" id="A0A9P6DR93"/>
<dbReference type="PANTHER" id="PTHR21210:SF0">
    <property type="entry name" value="TRNA (URACIL-O(2)-)-METHYLTRANSFERASE-RELATED"/>
    <property type="match status" value="1"/>
</dbReference>
<name>A0A9P6DR93_9AGAM</name>
<dbReference type="GO" id="GO:0030488">
    <property type="term" value="P:tRNA methylation"/>
    <property type="evidence" value="ECO:0007669"/>
    <property type="project" value="UniProtKB-UniRule"/>
</dbReference>
<comment type="similarity">
    <text evidence="3 12">Belongs to the TRM44 family.</text>
</comment>
<gene>
    <name evidence="13" type="ORF">BS47DRAFT_1372921</name>
</gene>
<dbReference type="EC" id="2.1.1.211" evidence="4 12"/>
<dbReference type="Pfam" id="PF07757">
    <property type="entry name" value="AdoMet_MTase"/>
    <property type="match status" value="2"/>
</dbReference>
<protein>
    <recommendedName>
        <fullName evidence="5 12">tRNA (uracil-O(2)-)-methyltransferase</fullName>
        <ecNumber evidence="4 12">2.1.1.211</ecNumber>
    </recommendedName>
</protein>
<evidence type="ECO:0000256" key="6">
    <source>
        <dbReference type="ARBA" id="ARBA00022490"/>
    </source>
</evidence>
<evidence type="ECO:0000256" key="4">
    <source>
        <dbReference type="ARBA" id="ARBA00012795"/>
    </source>
</evidence>
<evidence type="ECO:0000256" key="3">
    <source>
        <dbReference type="ARBA" id="ARBA00009056"/>
    </source>
</evidence>
<evidence type="ECO:0000256" key="10">
    <source>
        <dbReference type="ARBA" id="ARBA00022694"/>
    </source>
</evidence>
<evidence type="ECO:0000256" key="12">
    <source>
        <dbReference type="RuleBase" id="RU368004"/>
    </source>
</evidence>
<evidence type="ECO:0000256" key="11">
    <source>
        <dbReference type="ARBA" id="ARBA00047957"/>
    </source>
</evidence>
<dbReference type="InterPro" id="IPR029063">
    <property type="entry name" value="SAM-dependent_MTases_sf"/>
</dbReference>
<dbReference type="InterPro" id="IPR011671">
    <property type="entry name" value="tRNA_uracil_MeTrfase"/>
</dbReference>
<dbReference type="SUPFAM" id="SSF53335">
    <property type="entry name" value="S-adenosyl-L-methionine-dependent methyltransferases"/>
    <property type="match status" value="1"/>
</dbReference>
<reference evidence="13" key="1">
    <citation type="journal article" date="2020" name="Nat. Commun.">
        <title>Large-scale genome sequencing of mycorrhizal fungi provides insights into the early evolution of symbiotic traits.</title>
        <authorList>
            <person name="Miyauchi S."/>
            <person name="Kiss E."/>
            <person name="Kuo A."/>
            <person name="Drula E."/>
            <person name="Kohler A."/>
            <person name="Sanchez-Garcia M."/>
            <person name="Morin E."/>
            <person name="Andreopoulos B."/>
            <person name="Barry K.W."/>
            <person name="Bonito G."/>
            <person name="Buee M."/>
            <person name="Carver A."/>
            <person name="Chen C."/>
            <person name="Cichocki N."/>
            <person name="Clum A."/>
            <person name="Culley D."/>
            <person name="Crous P.W."/>
            <person name="Fauchery L."/>
            <person name="Girlanda M."/>
            <person name="Hayes R.D."/>
            <person name="Keri Z."/>
            <person name="LaButti K."/>
            <person name="Lipzen A."/>
            <person name="Lombard V."/>
            <person name="Magnuson J."/>
            <person name="Maillard F."/>
            <person name="Murat C."/>
            <person name="Nolan M."/>
            <person name="Ohm R.A."/>
            <person name="Pangilinan J."/>
            <person name="Pereira M.F."/>
            <person name="Perotto S."/>
            <person name="Peter M."/>
            <person name="Pfister S."/>
            <person name="Riley R."/>
            <person name="Sitrit Y."/>
            <person name="Stielow J.B."/>
            <person name="Szollosi G."/>
            <person name="Zifcakova L."/>
            <person name="Stursova M."/>
            <person name="Spatafora J.W."/>
            <person name="Tedersoo L."/>
            <person name="Vaario L.M."/>
            <person name="Yamada A."/>
            <person name="Yan M."/>
            <person name="Wang P."/>
            <person name="Xu J."/>
            <person name="Bruns T."/>
            <person name="Baldrian P."/>
            <person name="Vilgalys R."/>
            <person name="Dunand C."/>
            <person name="Henrissat B."/>
            <person name="Grigoriev I.V."/>
            <person name="Hibbett D."/>
            <person name="Nagy L.G."/>
            <person name="Martin F.M."/>
        </authorList>
    </citation>
    <scope>NUCLEOTIDE SEQUENCE</scope>
    <source>
        <strain evidence="13">UP504</strain>
    </source>
</reference>
<keyword evidence="9 12" id="KW-0949">S-adenosyl-L-methionine</keyword>
<dbReference type="GO" id="GO:0005737">
    <property type="term" value="C:cytoplasm"/>
    <property type="evidence" value="ECO:0007669"/>
    <property type="project" value="UniProtKB-SubCell"/>
</dbReference>
<dbReference type="OrthoDB" id="10047021at2759"/>
<evidence type="ECO:0000256" key="2">
    <source>
        <dbReference type="ARBA" id="ARBA00004496"/>
    </source>
</evidence>
<dbReference type="EMBL" id="MU128993">
    <property type="protein sequence ID" value="KAF9511941.1"/>
    <property type="molecule type" value="Genomic_DNA"/>
</dbReference>
<sequence>MHPERNSSLILRAEILSDGAPINVPPSVRDIPGYTAIRNITRRILPRLPQRDRALDQDCTYYTGAGSVPAHDECDGVDEDVSRASLVVLTPRLDDGAQDLPWYHPPVRHLAFRYIQDVGGANLPVIRVEIVPLHPEDSSASGATAPSAVVTDPASRLYRTCLSLLETVWKYGKGMMTGYKKRVVHDTLVPREAFQDLYLIMRERFKDIADVWHEATDASKHVFEDISIATFLILLWKDMYPAPTTPIDPDSKQPWHAWGRPQNGFLDLGCGNGLLVHILRECGYTGLGVDVRARKSWPHYPPKMFPMSARGRFIIGNHADEMQPWVPVLAALTRAEYLSIPCCAWEFDARFQMKKQMNKSDEEGGLSPEEEDLERKLKYDEKDGRLGLYASYVLWLAGLSRKCGFVVESEALRIPSTRNRAIIGRKRIYDNIDGNEAVLARARAMVEEVRIRGVFRARKPEGKAGLEVR</sequence>
<comment type="function">
    <text evidence="12">Adenosyl-L-methionine (AdoMet)-dependent tRNA (uracil-O(2)-)-methyltransferase.</text>
</comment>
<dbReference type="PANTHER" id="PTHR21210">
    <property type="entry name" value="TRNA (URACIL-O(2)-)-METHYLTRANSFERASE-RELATED"/>
    <property type="match status" value="1"/>
</dbReference>
<keyword evidence="6 12" id="KW-0963">Cytoplasm</keyword>
<comment type="catalytic activity">
    <reaction evidence="11 12">
        <text>uridine(44) in tRNA(Ser) + S-adenosyl-L-methionine = 2'-O-methyluridine(44) in tRNA(Ser) + S-adenosyl-L-homocysteine + H(+)</text>
        <dbReference type="Rhea" id="RHEA:43100"/>
        <dbReference type="Rhea" id="RHEA-COMP:10339"/>
        <dbReference type="Rhea" id="RHEA-COMP:10340"/>
        <dbReference type="ChEBI" id="CHEBI:15378"/>
        <dbReference type="ChEBI" id="CHEBI:57856"/>
        <dbReference type="ChEBI" id="CHEBI:59789"/>
        <dbReference type="ChEBI" id="CHEBI:65315"/>
        <dbReference type="ChEBI" id="CHEBI:74478"/>
        <dbReference type="EC" id="2.1.1.211"/>
    </reaction>
</comment>
<evidence type="ECO:0000256" key="7">
    <source>
        <dbReference type="ARBA" id="ARBA00022603"/>
    </source>
</evidence>
<dbReference type="Proteomes" id="UP000886523">
    <property type="component" value="Unassembled WGS sequence"/>
</dbReference>
<comment type="subcellular location">
    <subcellularLocation>
        <location evidence="2 12">Cytoplasm</location>
    </subcellularLocation>
</comment>
<proteinExistence type="inferred from homology"/>
<keyword evidence="7 12" id="KW-0489">Methyltransferase</keyword>
<accession>A0A9P6DR93</accession>
<keyword evidence="10 12" id="KW-0819">tRNA processing</keyword>
<dbReference type="GO" id="GO:0141101">
    <property type="term" value="F:tRNA(Ser) (uridine(44)-2'-O-)-methyltransferase activity"/>
    <property type="evidence" value="ECO:0007669"/>
    <property type="project" value="UniProtKB-EC"/>
</dbReference>
<organism evidence="13 14">
    <name type="scientific">Hydnum rufescens UP504</name>
    <dbReference type="NCBI Taxonomy" id="1448309"/>
    <lineage>
        <taxon>Eukaryota</taxon>
        <taxon>Fungi</taxon>
        <taxon>Dikarya</taxon>
        <taxon>Basidiomycota</taxon>
        <taxon>Agaricomycotina</taxon>
        <taxon>Agaricomycetes</taxon>
        <taxon>Cantharellales</taxon>
        <taxon>Hydnaceae</taxon>
        <taxon>Hydnum</taxon>
    </lineage>
</organism>
<evidence type="ECO:0000256" key="1">
    <source>
        <dbReference type="ARBA" id="ARBA00002778"/>
    </source>
</evidence>
<comment type="function">
    <text evidence="1">Probable adenosyl-L-methionine (AdoMet)-dependent tRNA (uracil-O(2)-)-methyltransferase.</text>
</comment>
<evidence type="ECO:0000313" key="13">
    <source>
        <dbReference type="EMBL" id="KAF9511941.1"/>
    </source>
</evidence>
<comment type="caution">
    <text evidence="13">The sequence shown here is derived from an EMBL/GenBank/DDBJ whole genome shotgun (WGS) entry which is preliminary data.</text>
</comment>
<evidence type="ECO:0000313" key="14">
    <source>
        <dbReference type="Proteomes" id="UP000886523"/>
    </source>
</evidence>
<evidence type="ECO:0000256" key="5">
    <source>
        <dbReference type="ARBA" id="ARBA00017788"/>
    </source>
</evidence>
<keyword evidence="14" id="KW-1185">Reference proteome</keyword>
<evidence type="ECO:0000256" key="9">
    <source>
        <dbReference type="ARBA" id="ARBA00022691"/>
    </source>
</evidence>
<evidence type="ECO:0000256" key="8">
    <source>
        <dbReference type="ARBA" id="ARBA00022679"/>
    </source>
</evidence>